<evidence type="ECO:0000313" key="4">
    <source>
        <dbReference type="Proteomes" id="UP000663874"/>
    </source>
</evidence>
<dbReference type="AlphaFoldDB" id="A0A819C918"/>
<comment type="caution">
    <text evidence="3">The sequence shown here is derived from an EMBL/GenBank/DDBJ whole genome shotgun (WGS) entry which is preliminary data.</text>
</comment>
<reference evidence="3" key="1">
    <citation type="submission" date="2021-02" db="EMBL/GenBank/DDBJ databases">
        <authorList>
            <person name="Nowell W R."/>
        </authorList>
    </citation>
    <scope>NUCLEOTIDE SEQUENCE</scope>
</reference>
<dbReference type="InterPro" id="IPR003609">
    <property type="entry name" value="Pan_app"/>
</dbReference>
<dbReference type="PROSITE" id="PS50948">
    <property type="entry name" value="PAN"/>
    <property type="match status" value="1"/>
</dbReference>
<dbReference type="EMBL" id="CAJOBE010002326">
    <property type="protein sequence ID" value="CAF3814601.1"/>
    <property type="molecule type" value="Genomic_DNA"/>
</dbReference>
<evidence type="ECO:0000259" key="2">
    <source>
        <dbReference type="PROSITE" id="PS50948"/>
    </source>
</evidence>
<keyword evidence="1" id="KW-0472">Membrane</keyword>
<feature type="transmembrane region" description="Helical" evidence="1">
    <location>
        <begin position="6"/>
        <end position="23"/>
    </location>
</feature>
<evidence type="ECO:0000313" key="3">
    <source>
        <dbReference type="EMBL" id="CAF3814601.1"/>
    </source>
</evidence>
<protein>
    <recommendedName>
        <fullName evidence="2">Apple domain-containing protein</fullName>
    </recommendedName>
</protein>
<proteinExistence type="predicted"/>
<keyword evidence="1" id="KW-0812">Transmembrane</keyword>
<accession>A0A819C918</accession>
<gene>
    <name evidence="3" type="ORF">FNK824_LOCUS15779</name>
</gene>
<organism evidence="3 4">
    <name type="scientific">Rotaria sordida</name>
    <dbReference type="NCBI Taxonomy" id="392033"/>
    <lineage>
        <taxon>Eukaryota</taxon>
        <taxon>Metazoa</taxon>
        <taxon>Spiralia</taxon>
        <taxon>Gnathifera</taxon>
        <taxon>Rotifera</taxon>
        <taxon>Eurotatoria</taxon>
        <taxon>Bdelloidea</taxon>
        <taxon>Philodinida</taxon>
        <taxon>Philodinidae</taxon>
        <taxon>Rotaria</taxon>
    </lineage>
</organism>
<dbReference type="Proteomes" id="UP000663874">
    <property type="component" value="Unassembled WGS sequence"/>
</dbReference>
<name>A0A819C918_9BILA</name>
<keyword evidence="1" id="KW-1133">Transmembrane helix</keyword>
<dbReference type="Pfam" id="PF00024">
    <property type="entry name" value="PAN_1"/>
    <property type="match status" value="1"/>
</dbReference>
<sequence length="359" mass="41149">MINWTIPSLCIIVANLTLVFRIIRQKLRLKRPIRWCQQQLSDKSTIFIPKVSLESPLKILTVRSLMLCAQQCNQNILCRVFVYNEITFNCQLYQSDLSSGNITFIPGSTSQVGRIRYQPQFYLDYNQTCDRCQVNRYLTCQNARCQCPPSTTYWDGQMCQNQLSYGKTCNSSSWCRQDWNLTCIFGSCQPNTAHRTFLCKKFQKEIKHLICKLGATAITFDDLSTPTVNGIIPSIYQNLSWTNAYYLNESGIPNIGYRYVRVSGEYVCWFNSPMTIQTLIVNKTFTINSFVTAAGWSDSVILTITGYFSSIQIYTTSMSLNTYTQRIVELNWSGITKVVFNPSSPGYYDTGIDNLCITF</sequence>
<feature type="domain" description="Apple" evidence="2">
    <location>
        <begin position="36"/>
        <end position="109"/>
    </location>
</feature>
<dbReference type="Gene3D" id="3.50.4.10">
    <property type="entry name" value="Hepatocyte Growth Factor"/>
    <property type="match status" value="1"/>
</dbReference>
<dbReference type="SUPFAM" id="SSF57414">
    <property type="entry name" value="Hairpin loop containing domain-like"/>
    <property type="match status" value="1"/>
</dbReference>
<evidence type="ECO:0000256" key="1">
    <source>
        <dbReference type="SAM" id="Phobius"/>
    </source>
</evidence>